<sequence>MHRIYTLIAVCALFSLQACSRQEDNRDEKELTAKVDQFMEDHRKEWDAFENIIADVPGDSASAAANADRFRQQPFYKSYQAFLKDNNGLYTKIRTARLEQYAPSPAALKSVKWHTPGWLEKDKATFDVISLSFLRSWEPFGPGQTIFNMILPGLAAENYYTAEEINGYYRAREIFAFQVYAEPAGEGKYQVWLADRTMAITFLLQLSDYTVRDIRYTQPKDPAYANIQWTASVVKPLDETSKMAGEMRQLMWENYKSFDPAQYAMYETQRNITLQAYYNKHQEQFKRIRETQLEQAKQGSPSFVGYSEKTKADEVVNAQGGYGGQAFLQPGDWMNVVYNTTGAFFDEDPAKIGLRLARNAMFKTVTYAKKLEDDRWEVHIVSDTDIVGYIWDLDTGNISSPRYWLKS</sequence>
<dbReference type="PROSITE" id="PS51257">
    <property type="entry name" value="PROKAR_LIPOPROTEIN"/>
    <property type="match status" value="1"/>
</dbReference>
<evidence type="ECO:0000313" key="1">
    <source>
        <dbReference type="EMBL" id="UYQ91777.1"/>
    </source>
</evidence>
<dbReference type="Proteomes" id="UP001162741">
    <property type="component" value="Chromosome"/>
</dbReference>
<gene>
    <name evidence="1" type="ORF">MKQ68_16945</name>
</gene>
<protein>
    <recommendedName>
        <fullName evidence="3">GWxTD domain-containing protein</fullName>
    </recommendedName>
</protein>
<name>A0ABY6IZF0_9BACT</name>
<dbReference type="RefSeq" id="WP_264280149.1">
    <property type="nucleotide sequence ID" value="NZ_CP107006.1"/>
</dbReference>
<reference evidence="1" key="1">
    <citation type="submission" date="2022-10" db="EMBL/GenBank/DDBJ databases">
        <title>Chitinophaga sp. nov., isolated from soil.</title>
        <authorList>
            <person name="Jeon C.O."/>
        </authorList>
    </citation>
    <scope>NUCLEOTIDE SEQUENCE</scope>
    <source>
        <strain evidence="1">R8</strain>
    </source>
</reference>
<keyword evidence="2" id="KW-1185">Reference proteome</keyword>
<evidence type="ECO:0008006" key="3">
    <source>
        <dbReference type="Google" id="ProtNLM"/>
    </source>
</evidence>
<evidence type="ECO:0000313" key="2">
    <source>
        <dbReference type="Proteomes" id="UP001162741"/>
    </source>
</evidence>
<organism evidence="1 2">
    <name type="scientific">Chitinophaga horti</name>
    <dbReference type="NCBI Taxonomy" id="2920382"/>
    <lineage>
        <taxon>Bacteria</taxon>
        <taxon>Pseudomonadati</taxon>
        <taxon>Bacteroidota</taxon>
        <taxon>Chitinophagia</taxon>
        <taxon>Chitinophagales</taxon>
        <taxon>Chitinophagaceae</taxon>
        <taxon>Chitinophaga</taxon>
    </lineage>
</organism>
<proteinExistence type="predicted"/>
<dbReference type="EMBL" id="CP107006">
    <property type="protein sequence ID" value="UYQ91777.1"/>
    <property type="molecule type" value="Genomic_DNA"/>
</dbReference>
<accession>A0ABY6IZF0</accession>